<dbReference type="InterPro" id="IPR003724">
    <property type="entry name" value="CblAdoTrfase_CobA"/>
</dbReference>
<dbReference type="GO" id="GO:0009236">
    <property type="term" value="P:cobalamin biosynthetic process"/>
    <property type="evidence" value="ECO:0007669"/>
    <property type="project" value="InterPro"/>
</dbReference>
<dbReference type="GO" id="GO:0008817">
    <property type="term" value="F:corrinoid adenosyltransferase activity"/>
    <property type="evidence" value="ECO:0007669"/>
    <property type="project" value="UniProtKB-EC"/>
</dbReference>
<dbReference type="SUPFAM" id="SSF52540">
    <property type="entry name" value="P-loop containing nucleoside triphosphate hydrolases"/>
    <property type="match status" value="1"/>
</dbReference>
<proteinExistence type="predicted"/>
<keyword evidence="1" id="KW-0808">Transferase</keyword>
<protein>
    <submittedName>
        <fullName evidence="1">Cob(I)yrinic acid a,c-diamide adenosyltransferase</fullName>
        <ecNumber evidence="1">2.5.1.17</ecNumber>
    </submittedName>
</protein>
<dbReference type="AlphaFoldDB" id="A0A1V5MH85"/>
<dbReference type="GO" id="GO:0005524">
    <property type="term" value="F:ATP binding"/>
    <property type="evidence" value="ECO:0007669"/>
    <property type="project" value="InterPro"/>
</dbReference>
<dbReference type="Pfam" id="PF02572">
    <property type="entry name" value="CobA_CobO_BtuR"/>
    <property type="match status" value="1"/>
</dbReference>
<dbReference type="EMBL" id="MWAK01000114">
    <property type="protein sequence ID" value="OPZ92270.1"/>
    <property type="molecule type" value="Genomic_DNA"/>
</dbReference>
<sequence>MGTGLTQVYTGEGKGKTSAAVGLALRALSRGRTVAFLQFFKPLRGGELDLLKEHRPASLVLRFPGGHPAFQRGRPARRNGNRSILFRKDLARAARLIKSGRYDIVILDEILIALRDGLLDEAELINLVSSRPGSVELVLTGRGATPAICRAADLVTEMRSIKHPFDSGQAPRKGIEY</sequence>
<name>A0A1V5MH85_UNCT6</name>
<dbReference type="Proteomes" id="UP000485484">
    <property type="component" value="Unassembled WGS sequence"/>
</dbReference>
<dbReference type="PANTHER" id="PTHR46638">
    <property type="entry name" value="CORRINOID ADENOSYLTRANSFERASE"/>
    <property type="match status" value="1"/>
</dbReference>
<dbReference type="Gene3D" id="3.40.50.300">
    <property type="entry name" value="P-loop containing nucleotide triphosphate hydrolases"/>
    <property type="match status" value="1"/>
</dbReference>
<gene>
    <name evidence="1" type="primary">cobO</name>
    <name evidence="1" type="ORF">BWY73_00873</name>
</gene>
<dbReference type="EC" id="2.5.1.17" evidence="1"/>
<organism evidence="1 2">
    <name type="scientific">candidate division TA06 bacterium ADurb.Bin417</name>
    <dbReference type="NCBI Taxonomy" id="1852828"/>
    <lineage>
        <taxon>Bacteria</taxon>
        <taxon>Bacteria division TA06</taxon>
    </lineage>
</organism>
<dbReference type="InterPro" id="IPR027417">
    <property type="entry name" value="P-loop_NTPase"/>
</dbReference>
<dbReference type="PIRSF" id="PIRSF015617">
    <property type="entry name" value="Adensltrnsf_CobA"/>
    <property type="match status" value="1"/>
</dbReference>
<reference evidence="1 2" key="1">
    <citation type="submission" date="2017-02" db="EMBL/GenBank/DDBJ databases">
        <title>Delving into the versatile metabolic prowess of the omnipresent phylum Bacteroidetes.</title>
        <authorList>
            <person name="Nobu M.K."/>
            <person name="Mei R."/>
            <person name="Narihiro T."/>
            <person name="Kuroda K."/>
            <person name="Liu W.-T."/>
        </authorList>
    </citation>
    <scope>NUCLEOTIDE SEQUENCE [LARGE SCALE GENOMIC DNA]</scope>
    <source>
        <strain evidence="1">ADurb.Bin417</strain>
    </source>
</reference>
<comment type="caution">
    <text evidence="1">The sequence shown here is derived from an EMBL/GenBank/DDBJ whole genome shotgun (WGS) entry which is preliminary data.</text>
</comment>
<evidence type="ECO:0000313" key="2">
    <source>
        <dbReference type="Proteomes" id="UP000485484"/>
    </source>
</evidence>
<accession>A0A1V5MH85</accession>
<dbReference type="PANTHER" id="PTHR46638:SF1">
    <property type="entry name" value="CORRINOID ADENOSYLTRANSFERASE"/>
    <property type="match status" value="1"/>
</dbReference>
<evidence type="ECO:0000313" key="1">
    <source>
        <dbReference type="EMBL" id="OPZ92270.1"/>
    </source>
</evidence>